<evidence type="ECO:0000313" key="2">
    <source>
        <dbReference type="EMBL" id="TYB79796.1"/>
    </source>
</evidence>
<protein>
    <recommendedName>
        <fullName evidence="4">RHS repeat protein</fullName>
    </recommendedName>
</protein>
<organism evidence="2 3">
    <name type="scientific">Bizionia myxarmorum</name>
    <dbReference type="NCBI Taxonomy" id="291186"/>
    <lineage>
        <taxon>Bacteria</taxon>
        <taxon>Pseudomonadati</taxon>
        <taxon>Bacteroidota</taxon>
        <taxon>Flavobacteriia</taxon>
        <taxon>Flavobacteriales</taxon>
        <taxon>Flavobacteriaceae</taxon>
        <taxon>Bizionia</taxon>
    </lineage>
</organism>
<feature type="chain" id="PRO_5022799806" description="RHS repeat protein" evidence="1">
    <location>
        <begin position="21"/>
        <end position="274"/>
    </location>
</feature>
<sequence length="274" mass="32802">MKIKYLLILLIIFNSCSNLKHLTAFEGYNNNPKEVELQYFLVTYKDSIETIMPSSKRISYYDIKGRLTKTQSFKSDGSKSIHSNFNFDMYGNLVVATNFNSENIISSKINYHYNKYGQIIKKVHARENETTITNRVYDRKNKVCISNMIKNDSIFRDSTKIKYDTNWREIELTTFIASGEQKSRIEFFYDENNHQTHSKWYTSDNKLKTYYESTYNTEGDKIRFQKFNVKDDETKLVSDNKTEFLYDEHDNCIEKRHYDNDELQMILKYKFQYN</sequence>
<evidence type="ECO:0000256" key="1">
    <source>
        <dbReference type="SAM" id="SignalP"/>
    </source>
</evidence>
<dbReference type="Proteomes" id="UP000323720">
    <property type="component" value="Unassembled WGS sequence"/>
</dbReference>
<dbReference type="EMBL" id="VSKK01000001">
    <property type="protein sequence ID" value="TYB79796.1"/>
    <property type="molecule type" value="Genomic_DNA"/>
</dbReference>
<dbReference type="AlphaFoldDB" id="A0A5D0RFQ2"/>
<keyword evidence="1" id="KW-0732">Signal</keyword>
<dbReference type="RefSeq" id="WP_148403524.1">
    <property type="nucleotide sequence ID" value="NZ_VSKK01000001.1"/>
</dbReference>
<gene>
    <name evidence="2" type="ORF">ES674_08620</name>
</gene>
<proteinExistence type="predicted"/>
<accession>A0A5D0RFQ2</accession>
<evidence type="ECO:0000313" key="3">
    <source>
        <dbReference type="Proteomes" id="UP000323720"/>
    </source>
</evidence>
<keyword evidence="3" id="KW-1185">Reference proteome</keyword>
<reference evidence="2 3" key="1">
    <citation type="submission" date="2019-08" db="EMBL/GenBank/DDBJ databases">
        <title>Genomes of Antarctic Bizionia species.</title>
        <authorList>
            <person name="Bowman J.P."/>
        </authorList>
    </citation>
    <scope>NUCLEOTIDE SEQUENCE [LARGE SCALE GENOMIC DNA]</scope>
    <source>
        <strain evidence="2 3">ADA-4</strain>
    </source>
</reference>
<comment type="caution">
    <text evidence="2">The sequence shown here is derived from an EMBL/GenBank/DDBJ whole genome shotgun (WGS) entry which is preliminary data.</text>
</comment>
<feature type="signal peptide" evidence="1">
    <location>
        <begin position="1"/>
        <end position="20"/>
    </location>
</feature>
<evidence type="ECO:0008006" key="4">
    <source>
        <dbReference type="Google" id="ProtNLM"/>
    </source>
</evidence>
<name>A0A5D0RFQ2_9FLAO</name>
<dbReference type="Gene3D" id="2.180.10.10">
    <property type="entry name" value="RHS repeat-associated core"/>
    <property type="match status" value="1"/>
</dbReference>
<dbReference type="OrthoDB" id="1046747at2"/>